<feature type="transmembrane region" description="Helical" evidence="5">
    <location>
        <begin position="361"/>
        <end position="382"/>
    </location>
</feature>
<comment type="subcellular location">
    <subcellularLocation>
        <location evidence="1">Endomembrane system</location>
        <topology evidence="1">Multi-pass membrane protein</topology>
    </subcellularLocation>
</comment>
<dbReference type="GO" id="GO:0005384">
    <property type="term" value="F:manganese ion transmembrane transporter activity"/>
    <property type="evidence" value="ECO:0007669"/>
    <property type="project" value="InterPro"/>
</dbReference>
<evidence type="ECO:0000256" key="3">
    <source>
        <dbReference type="ARBA" id="ARBA00022989"/>
    </source>
</evidence>
<dbReference type="SUPFAM" id="SSF47240">
    <property type="entry name" value="Ferritin-like"/>
    <property type="match status" value="1"/>
</dbReference>
<feature type="transmembrane region" description="Helical" evidence="5">
    <location>
        <begin position="298"/>
        <end position="318"/>
    </location>
</feature>
<evidence type="ECO:0000313" key="6">
    <source>
        <dbReference type="EMBL" id="AAZ55724.1"/>
    </source>
</evidence>
<dbReference type="STRING" id="269800.Tfu_1689"/>
<accession>Q47P95</accession>
<dbReference type="InterPro" id="IPR039376">
    <property type="entry name" value="Ferritin_CCC1_N"/>
</dbReference>
<evidence type="ECO:0000256" key="1">
    <source>
        <dbReference type="ARBA" id="ARBA00004127"/>
    </source>
</evidence>
<dbReference type="EMBL" id="CP000088">
    <property type="protein sequence ID" value="AAZ55724.1"/>
    <property type="molecule type" value="Genomic_DNA"/>
</dbReference>
<evidence type="ECO:0000256" key="2">
    <source>
        <dbReference type="ARBA" id="ARBA00022692"/>
    </source>
</evidence>
<keyword evidence="3 5" id="KW-1133">Transmembrane helix</keyword>
<dbReference type="eggNOG" id="COG1814">
    <property type="taxonomic scope" value="Bacteria"/>
</dbReference>
<dbReference type="AlphaFoldDB" id="Q47P95"/>
<name>Q47P95_THEFY</name>
<gene>
    <name evidence="6" type="ordered locus">Tfu_1689</name>
</gene>
<dbReference type="InterPro" id="IPR009078">
    <property type="entry name" value="Ferritin-like_SF"/>
</dbReference>
<feature type="transmembrane region" description="Helical" evidence="5">
    <location>
        <begin position="197"/>
        <end position="218"/>
    </location>
</feature>
<protein>
    <recommendedName>
        <fullName evidence="7">Rubrerythrin family protein</fullName>
    </recommendedName>
</protein>
<sequence>MGGEGTRAPAGGIADQEEGRGICMDQQHTASSDPSPATLRRWRRMLADEREEARAYRELAYRRDGEEREILLALAEAEARHVAYWERLLGDRVGKPRRGSWRMRALAFLARYLGWVLALALLQRAEHRIPYEAPDVPERIVADERIHAEVVRGLAVRSRSRLSGRLRAAVFGINDGLVSNIALVLGVVGGGATADTVLLTGLAGLLAGALSMAAGEYVSVSSQRELLAASVPDEAARESIPRLDAEDNELALVYRARGVPADEAQHRATTMLRLSRTGPPPELPGTTDPEVVGTGMSAAASSFVFFAVGAALPVLPFLAGMSGLAAVAVACTVTGIALLAVGAVVGVLSGSSPLRRALRQLTIGVGAAAATYLLGLLFNTVAT</sequence>
<dbReference type="KEGG" id="tfu:Tfu_1689"/>
<reference evidence="6" key="1">
    <citation type="submission" date="2005-07" db="EMBL/GenBank/DDBJ databases">
        <title>Complete sequence of Thermobifida fusca YX.</title>
        <authorList>
            <consortium name="US DOE Joint Genome Institute"/>
            <person name="Copeland A."/>
            <person name="Lucas S."/>
            <person name="Lapidus A."/>
            <person name="Barry K."/>
            <person name="Detter J.C."/>
            <person name="Glavina T."/>
            <person name="Hammon N."/>
            <person name="Israni S."/>
            <person name="Pitluck S."/>
            <person name="Di Bartolo G."/>
            <person name="Chain P."/>
            <person name="Schmutz J."/>
            <person name="Larimer F."/>
            <person name="Land M."/>
            <person name="Lykidis A."/>
            <person name="Richardson P."/>
        </authorList>
    </citation>
    <scope>NUCLEOTIDE SEQUENCE</scope>
    <source>
        <strain evidence="6">YX</strain>
    </source>
</reference>
<dbReference type="eggNOG" id="COG1633">
    <property type="taxonomic scope" value="Bacteria"/>
</dbReference>
<dbReference type="HOGENOM" id="CLU_038957_1_0_11"/>
<feature type="transmembrane region" description="Helical" evidence="5">
    <location>
        <begin position="324"/>
        <end position="349"/>
    </location>
</feature>
<dbReference type="CDD" id="cd01044">
    <property type="entry name" value="Ferritin_CCC1_N"/>
    <property type="match status" value="1"/>
</dbReference>
<dbReference type="InterPro" id="IPR008217">
    <property type="entry name" value="Ccc1_fam"/>
</dbReference>
<dbReference type="CDD" id="cd02433">
    <property type="entry name" value="Nodulin-21_like_2"/>
    <property type="match status" value="1"/>
</dbReference>
<dbReference type="GO" id="GO:0030026">
    <property type="term" value="P:intracellular manganese ion homeostasis"/>
    <property type="evidence" value="ECO:0007669"/>
    <property type="project" value="InterPro"/>
</dbReference>
<evidence type="ECO:0008006" key="7">
    <source>
        <dbReference type="Google" id="ProtNLM"/>
    </source>
</evidence>
<keyword evidence="2 5" id="KW-0812">Transmembrane</keyword>
<evidence type="ECO:0000256" key="5">
    <source>
        <dbReference type="SAM" id="Phobius"/>
    </source>
</evidence>
<dbReference type="GO" id="GO:0012505">
    <property type="term" value="C:endomembrane system"/>
    <property type="evidence" value="ECO:0007669"/>
    <property type="project" value="UniProtKB-SubCell"/>
</dbReference>
<keyword evidence="4 5" id="KW-0472">Membrane</keyword>
<dbReference type="Pfam" id="PF01988">
    <property type="entry name" value="VIT1"/>
    <property type="match status" value="1"/>
</dbReference>
<organism evidence="6">
    <name type="scientific">Thermobifida fusca (strain YX)</name>
    <dbReference type="NCBI Taxonomy" id="269800"/>
    <lineage>
        <taxon>Bacteria</taxon>
        <taxon>Bacillati</taxon>
        <taxon>Actinomycetota</taxon>
        <taxon>Actinomycetes</taxon>
        <taxon>Streptosporangiales</taxon>
        <taxon>Nocardiopsidaceae</taxon>
        <taxon>Thermobifida</taxon>
    </lineage>
</organism>
<proteinExistence type="predicted"/>
<feature type="transmembrane region" description="Helical" evidence="5">
    <location>
        <begin position="168"/>
        <end position="191"/>
    </location>
</feature>
<dbReference type="PANTHER" id="PTHR31851">
    <property type="entry name" value="FE(2+)/MN(2+) TRANSPORTER PCL1"/>
    <property type="match status" value="1"/>
</dbReference>
<evidence type="ECO:0000256" key="4">
    <source>
        <dbReference type="ARBA" id="ARBA00023136"/>
    </source>
</evidence>